<dbReference type="SMART" id="SM00066">
    <property type="entry name" value="GAL4"/>
    <property type="match status" value="1"/>
</dbReference>
<evidence type="ECO:0000256" key="1">
    <source>
        <dbReference type="ARBA" id="ARBA00023242"/>
    </source>
</evidence>
<dbReference type="Pfam" id="PF00172">
    <property type="entry name" value="Zn_clus"/>
    <property type="match status" value="1"/>
</dbReference>
<dbReference type="AlphaFoldDB" id="A0A3N4JPK1"/>
<keyword evidence="1" id="KW-0539">Nucleus</keyword>
<organism evidence="4 5">
    <name type="scientific">Choiromyces venosus 120613-1</name>
    <dbReference type="NCBI Taxonomy" id="1336337"/>
    <lineage>
        <taxon>Eukaryota</taxon>
        <taxon>Fungi</taxon>
        <taxon>Dikarya</taxon>
        <taxon>Ascomycota</taxon>
        <taxon>Pezizomycotina</taxon>
        <taxon>Pezizomycetes</taxon>
        <taxon>Pezizales</taxon>
        <taxon>Tuberaceae</taxon>
        <taxon>Choiromyces</taxon>
    </lineage>
</organism>
<dbReference type="PROSITE" id="PS00463">
    <property type="entry name" value="ZN2_CY6_FUNGAL_1"/>
    <property type="match status" value="1"/>
</dbReference>
<feature type="compositionally biased region" description="Polar residues" evidence="2">
    <location>
        <begin position="87"/>
        <end position="97"/>
    </location>
</feature>
<dbReference type="Proteomes" id="UP000276215">
    <property type="component" value="Unassembled WGS sequence"/>
</dbReference>
<reference evidence="4 5" key="1">
    <citation type="journal article" date="2018" name="Nat. Ecol. Evol.">
        <title>Pezizomycetes genomes reveal the molecular basis of ectomycorrhizal truffle lifestyle.</title>
        <authorList>
            <person name="Murat C."/>
            <person name="Payen T."/>
            <person name="Noel B."/>
            <person name="Kuo A."/>
            <person name="Morin E."/>
            <person name="Chen J."/>
            <person name="Kohler A."/>
            <person name="Krizsan K."/>
            <person name="Balestrini R."/>
            <person name="Da Silva C."/>
            <person name="Montanini B."/>
            <person name="Hainaut M."/>
            <person name="Levati E."/>
            <person name="Barry K.W."/>
            <person name="Belfiori B."/>
            <person name="Cichocki N."/>
            <person name="Clum A."/>
            <person name="Dockter R.B."/>
            <person name="Fauchery L."/>
            <person name="Guy J."/>
            <person name="Iotti M."/>
            <person name="Le Tacon F."/>
            <person name="Lindquist E.A."/>
            <person name="Lipzen A."/>
            <person name="Malagnac F."/>
            <person name="Mello A."/>
            <person name="Molinier V."/>
            <person name="Miyauchi S."/>
            <person name="Poulain J."/>
            <person name="Riccioni C."/>
            <person name="Rubini A."/>
            <person name="Sitrit Y."/>
            <person name="Splivallo R."/>
            <person name="Traeger S."/>
            <person name="Wang M."/>
            <person name="Zifcakova L."/>
            <person name="Wipf D."/>
            <person name="Zambonelli A."/>
            <person name="Paolocci F."/>
            <person name="Nowrousian M."/>
            <person name="Ottonello S."/>
            <person name="Baldrian P."/>
            <person name="Spatafora J.W."/>
            <person name="Henrissat B."/>
            <person name="Nagy L.G."/>
            <person name="Aury J.M."/>
            <person name="Wincker P."/>
            <person name="Grigoriev I.V."/>
            <person name="Bonfante P."/>
            <person name="Martin F.M."/>
        </authorList>
    </citation>
    <scope>NUCLEOTIDE SEQUENCE [LARGE SCALE GENOMIC DNA]</scope>
    <source>
        <strain evidence="4 5">120613-1</strain>
    </source>
</reference>
<dbReference type="SUPFAM" id="SSF57701">
    <property type="entry name" value="Zn2/Cys6 DNA-binding domain"/>
    <property type="match status" value="1"/>
</dbReference>
<sequence length="228" mass="24688">MPELFLPPRKISEPSNTTIASSTPVGSSASPSLNIPSTLPPTNIPVANPNTRIPPVPTLNTGITEPSSVPPPSPLLIDGNPHGKAVTTPTLLRPSSSNRRKGPPRIVACVLCHKQKKKCGGERPCTRCVSLGLVCIEQERPNDGFQYIRKKKKQRTEKTLEPPSQLPILPLNHPAPFPGNLWATIAQQASYDNSAYQNQLPSPSPSLTMVPVEMMNVLTEVHKRPVES</sequence>
<feature type="region of interest" description="Disordered" evidence="2">
    <location>
        <begin position="1"/>
        <end position="102"/>
    </location>
</feature>
<evidence type="ECO:0000313" key="5">
    <source>
        <dbReference type="Proteomes" id="UP000276215"/>
    </source>
</evidence>
<evidence type="ECO:0000259" key="3">
    <source>
        <dbReference type="PROSITE" id="PS50048"/>
    </source>
</evidence>
<protein>
    <recommendedName>
        <fullName evidence="3">Zn(2)-C6 fungal-type domain-containing protein</fullName>
    </recommendedName>
</protein>
<dbReference type="InterPro" id="IPR001138">
    <property type="entry name" value="Zn2Cys6_DnaBD"/>
</dbReference>
<dbReference type="GO" id="GO:0000981">
    <property type="term" value="F:DNA-binding transcription factor activity, RNA polymerase II-specific"/>
    <property type="evidence" value="ECO:0007669"/>
    <property type="project" value="InterPro"/>
</dbReference>
<dbReference type="CDD" id="cd00067">
    <property type="entry name" value="GAL4"/>
    <property type="match status" value="1"/>
</dbReference>
<dbReference type="Gene3D" id="4.10.240.10">
    <property type="entry name" value="Zn(2)-C6 fungal-type DNA-binding domain"/>
    <property type="match status" value="1"/>
</dbReference>
<evidence type="ECO:0000313" key="4">
    <source>
        <dbReference type="EMBL" id="RPB00107.1"/>
    </source>
</evidence>
<proteinExistence type="predicted"/>
<feature type="domain" description="Zn(2)-C6 fungal-type" evidence="3">
    <location>
        <begin position="108"/>
        <end position="137"/>
    </location>
</feature>
<evidence type="ECO:0000256" key="2">
    <source>
        <dbReference type="SAM" id="MobiDB-lite"/>
    </source>
</evidence>
<accession>A0A3N4JPK1</accession>
<dbReference type="OrthoDB" id="10250282at2759"/>
<feature type="compositionally biased region" description="Low complexity" evidence="2">
    <location>
        <begin position="20"/>
        <end position="32"/>
    </location>
</feature>
<name>A0A3N4JPK1_9PEZI</name>
<dbReference type="InterPro" id="IPR036864">
    <property type="entry name" value="Zn2-C6_fun-type_DNA-bd_sf"/>
</dbReference>
<dbReference type="PROSITE" id="PS50048">
    <property type="entry name" value="ZN2_CY6_FUNGAL_2"/>
    <property type="match status" value="1"/>
</dbReference>
<dbReference type="EMBL" id="ML120382">
    <property type="protein sequence ID" value="RPB00107.1"/>
    <property type="molecule type" value="Genomic_DNA"/>
</dbReference>
<keyword evidence="5" id="KW-1185">Reference proteome</keyword>
<gene>
    <name evidence="4" type="ORF">L873DRAFT_827521</name>
</gene>
<dbReference type="STRING" id="1336337.A0A3N4JPK1"/>
<dbReference type="GO" id="GO:0008270">
    <property type="term" value="F:zinc ion binding"/>
    <property type="evidence" value="ECO:0007669"/>
    <property type="project" value="InterPro"/>
</dbReference>